<dbReference type="EMBL" id="WIQW01000010">
    <property type="protein sequence ID" value="KAF3107349.1"/>
    <property type="molecule type" value="Genomic_DNA"/>
</dbReference>
<evidence type="ECO:0000313" key="1">
    <source>
        <dbReference type="EMBL" id="KAF3107349.1"/>
    </source>
</evidence>
<evidence type="ECO:0000313" key="2">
    <source>
        <dbReference type="Proteomes" id="UP000475325"/>
    </source>
</evidence>
<gene>
    <name evidence="1" type="ORF">TWF102_000269</name>
</gene>
<comment type="caution">
    <text evidence="1">The sequence shown here is derived from an EMBL/GenBank/DDBJ whole genome shotgun (WGS) entry which is preliminary data.</text>
</comment>
<sequence>MARNGTLKWHQRGSRKSELTGKGLIAMEFVREAEEGYIQREDCVVRVVSMMPAGMQAREKRERVVVDGGAEIAHSATTKELALSLQVLHPGRCIGIIVV</sequence>
<organism evidence="1 2">
    <name type="scientific">Orbilia oligospora</name>
    <name type="common">Nematode-trapping fungus</name>
    <name type="synonym">Arthrobotrys oligospora</name>
    <dbReference type="NCBI Taxonomy" id="2813651"/>
    <lineage>
        <taxon>Eukaryota</taxon>
        <taxon>Fungi</taxon>
        <taxon>Dikarya</taxon>
        <taxon>Ascomycota</taxon>
        <taxon>Pezizomycotina</taxon>
        <taxon>Orbiliomycetes</taxon>
        <taxon>Orbiliales</taxon>
        <taxon>Orbiliaceae</taxon>
        <taxon>Orbilia</taxon>
    </lineage>
</organism>
<dbReference type="Proteomes" id="UP000475325">
    <property type="component" value="Unassembled WGS sequence"/>
</dbReference>
<accession>A0A7C8JDK3</accession>
<name>A0A7C8JDK3_ORBOL</name>
<protein>
    <submittedName>
        <fullName evidence="1">Uncharacterized protein</fullName>
    </submittedName>
</protein>
<dbReference type="AlphaFoldDB" id="A0A7C8JDK3"/>
<proteinExistence type="predicted"/>
<reference evidence="1 2" key="1">
    <citation type="submission" date="2019-06" db="EMBL/GenBank/DDBJ databases">
        <authorList>
            <person name="Palmer J.M."/>
        </authorList>
    </citation>
    <scope>NUCLEOTIDE SEQUENCE [LARGE SCALE GENOMIC DNA]</scope>
    <source>
        <strain evidence="1 2">TWF102</strain>
    </source>
</reference>